<dbReference type="SMART" id="SM00706">
    <property type="entry name" value="TECPR"/>
    <property type="match status" value="5"/>
</dbReference>
<protein>
    <submittedName>
        <fullName evidence="2">Heterokaryon incompatibility protein-domain-containing protein</fullName>
    </submittedName>
</protein>
<dbReference type="PANTHER" id="PTHR10622:SF11">
    <property type="entry name" value="HET-DOMAIN-CONTAINING PROTEIN"/>
    <property type="match status" value="1"/>
</dbReference>
<evidence type="ECO:0000259" key="1">
    <source>
        <dbReference type="Pfam" id="PF06985"/>
    </source>
</evidence>
<dbReference type="Proteomes" id="UP001172101">
    <property type="component" value="Unassembled WGS sequence"/>
</dbReference>
<accession>A0AA40E4X5</accession>
<name>A0AA40E4X5_9PEZI</name>
<dbReference type="InterPro" id="IPR006624">
    <property type="entry name" value="Beta-propeller_rpt_TECPR"/>
</dbReference>
<reference evidence="2" key="1">
    <citation type="submission" date="2023-06" db="EMBL/GenBank/DDBJ databases">
        <title>Genome-scale phylogeny and comparative genomics of the fungal order Sordariales.</title>
        <authorList>
            <consortium name="Lawrence Berkeley National Laboratory"/>
            <person name="Hensen N."/>
            <person name="Bonometti L."/>
            <person name="Westerberg I."/>
            <person name="Brannstrom I.O."/>
            <person name="Guillou S."/>
            <person name="Cros-Aarteil S."/>
            <person name="Calhoun S."/>
            <person name="Haridas S."/>
            <person name="Kuo A."/>
            <person name="Mondo S."/>
            <person name="Pangilinan J."/>
            <person name="Riley R."/>
            <person name="LaButti K."/>
            <person name="Andreopoulos B."/>
            <person name="Lipzen A."/>
            <person name="Chen C."/>
            <person name="Yanf M."/>
            <person name="Daum C."/>
            <person name="Ng V."/>
            <person name="Clum A."/>
            <person name="Steindorff A."/>
            <person name="Ohm R."/>
            <person name="Martin F."/>
            <person name="Silar P."/>
            <person name="Natvig D."/>
            <person name="Lalanne C."/>
            <person name="Gautier V."/>
            <person name="Ament-velasquez S.L."/>
            <person name="Kruys A."/>
            <person name="Hutchinson M.I."/>
            <person name="Powell A.J."/>
            <person name="Barry K."/>
            <person name="Miller A.N."/>
            <person name="Grigoriev I.V."/>
            <person name="Debuchy R."/>
            <person name="Gladieux P."/>
            <person name="Thoren M.H."/>
            <person name="Johannesson H."/>
        </authorList>
    </citation>
    <scope>NUCLEOTIDE SEQUENCE</scope>
    <source>
        <strain evidence="2">SMH2392-1A</strain>
    </source>
</reference>
<feature type="domain" description="Heterokaryon incompatibility" evidence="1">
    <location>
        <begin position="24"/>
        <end position="122"/>
    </location>
</feature>
<dbReference type="PANTHER" id="PTHR10622">
    <property type="entry name" value="HET DOMAIN-CONTAINING PROTEIN"/>
    <property type="match status" value="1"/>
</dbReference>
<evidence type="ECO:0000313" key="2">
    <source>
        <dbReference type="EMBL" id="KAK0722643.1"/>
    </source>
</evidence>
<dbReference type="Pfam" id="PF06985">
    <property type="entry name" value="HET"/>
    <property type="match status" value="1"/>
</dbReference>
<comment type="caution">
    <text evidence="2">The sequence shown here is derived from an EMBL/GenBank/DDBJ whole genome shotgun (WGS) entry which is preliminary data.</text>
</comment>
<keyword evidence="3" id="KW-1185">Reference proteome</keyword>
<dbReference type="RefSeq" id="XP_060298567.1">
    <property type="nucleotide sequence ID" value="XM_060433879.1"/>
</dbReference>
<evidence type="ECO:0000313" key="3">
    <source>
        <dbReference type="Proteomes" id="UP001172101"/>
    </source>
</evidence>
<dbReference type="GeneID" id="85317149"/>
<gene>
    <name evidence="2" type="ORF">B0T26DRAFT_228370</name>
</gene>
<dbReference type="EMBL" id="JAUIRO010000003">
    <property type="protein sequence ID" value="KAK0722643.1"/>
    <property type="molecule type" value="Genomic_DNA"/>
</dbReference>
<dbReference type="InterPro" id="IPR010730">
    <property type="entry name" value="HET"/>
</dbReference>
<dbReference type="AlphaFoldDB" id="A0AA40E4X5"/>
<sequence length="521" mass="57305">MRLLEFKDGEFYLTKDYIHGVPEYAILSHTWGADTEEVTFQDLVDGTSGHQLGWKKIKFCADQARRDGLRYFWVDSCCINKSDNNELSRAINSMFRWYQNATRCYVYLSGISSAGLVGSQRLDIVQEPAFRSHRWFNRGWTLQELVAPPSVEFFTQDGLRLGDKGTLEQDIYQITGIAVSALRGAALSEFSVEERFKWAENRQTTHEEDWAYCLLGIFGVFMPLIYGEGKAHAVRRLKKEIFDAANQADTAPHSQASEPKMSSGPRTVAAISSDGLRVHRWDGRQWAPIGNATTTLYGGGFTLLGINPASNDVSTWAKGSNWIKLGGPGAKFVVTAISVYGITPDYGAVYKWNNDGTDWKRIGGPARDLLGGGYNALFGISPDGGDIYHWISNDRWEKVGGPGAEFAVDGQGQLYGITPEKDAVNKWTGTGQNWTKLGGPASRIFAGGLGVFALDPSGSEIWRYTGVGEAWEKVGGPGVDFAVTDDGLFGLDSAGEIWKWESGQIWTNLGAPRSRQIVASA</sequence>
<organism evidence="2 3">
    <name type="scientific">Lasiosphaeria miniovina</name>
    <dbReference type="NCBI Taxonomy" id="1954250"/>
    <lineage>
        <taxon>Eukaryota</taxon>
        <taxon>Fungi</taxon>
        <taxon>Dikarya</taxon>
        <taxon>Ascomycota</taxon>
        <taxon>Pezizomycotina</taxon>
        <taxon>Sordariomycetes</taxon>
        <taxon>Sordariomycetidae</taxon>
        <taxon>Sordariales</taxon>
        <taxon>Lasiosphaeriaceae</taxon>
        <taxon>Lasiosphaeria</taxon>
    </lineage>
</organism>
<proteinExistence type="predicted"/>